<sequence length="70" mass="8070">MTRQRQPRIPDHATRLPQPHLSSSVDKFANSWLFQSFHGATKEPPCRAADAHYICRSSKSTRCCDVEVWE</sequence>
<dbReference type="EMBL" id="BMAU01021357">
    <property type="protein sequence ID" value="GFY21385.1"/>
    <property type="molecule type" value="Genomic_DNA"/>
</dbReference>
<evidence type="ECO:0000313" key="2">
    <source>
        <dbReference type="EMBL" id="GFY21385.1"/>
    </source>
</evidence>
<protein>
    <submittedName>
        <fullName evidence="2">Uncharacterized protein</fullName>
    </submittedName>
</protein>
<gene>
    <name evidence="2" type="ORF">TNCV_3994291</name>
</gene>
<reference evidence="2" key="1">
    <citation type="submission" date="2020-08" db="EMBL/GenBank/DDBJ databases">
        <title>Multicomponent nature underlies the extraordinary mechanical properties of spider dragline silk.</title>
        <authorList>
            <person name="Kono N."/>
            <person name="Nakamura H."/>
            <person name="Mori M."/>
            <person name="Yoshida Y."/>
            <person name="Ohtoshi R."/>
            <person name="Malay A.D."/>
            <person name="Moran D.A.P."/>
            <person name="Tomita M."/>
            <person name="Numata K."/>
            <person name="Arakawa K."/>
        </authorList>
    </citation>
    <scope>NUCLEOTIDE SEQUENCE</scope>
</reference>
<dbReference type="AlphaFoldDB" id="A0A8X6T0H7"/>
<dbReference type="Proteomes" id="UP000887159">
    <property type="component" value="Unassembled WGS sequence"/>
</dbReference>
<keyword evidence="3" id="KW-1185">Reference proteome</keyword>
<evidence type="ECO:0000256" key="1">
    <source>
        <dbReference type="SAM" id="MobiDB-lite"/>
    </source>
</evidence>
<feature type="region of interest" description="Disordered" evidence="1">
    <location>
        <begin position="1"/>
        <end position="22"/>
    </location>
</feature>
<evidence type="ECO:0000313" key="3">
    <source>
        <dbReference type="Proteomes" id="UP000887159"/>
    </source>
</evidence>
<accession>A0A8X6T0H7</accession>
<name>A0A8X6T0H7_TRICX</name>
<organism evidence="2 3">
    <name type="scientific">Trichonephila clavipes</name>
    <name type="common">Golden silk orbweaver</name>
    <name type="synonym">Nephila clavipes</name>
    <dbReference type="NCBI Taxonomy" id="2585209"/>
    <lineage>
        <taxon>Eukaryota</taxon>
        <taxon>Metazoa</taxon>
        <taxon>Ecdysozoa</taxon>
        <taxon>Arthropoda</taxon>
        <taxon>Chelicerata</taxon>
        <taxon>Arachnida</taxon>
        <taxon>Araneae</taxon>
        <taxon>Araneomorphae</taxon>
        <taxon>Entelegynae</taxon>
        <taxon>Araneoidea</taxon>
        <taxon>Nephilidae</taxon>
        <taxon>Trichonephila</taxon>
    </lineage>
</organism>
<proteinExistence type="predicted"/>
<comment type="caution">
    <text evidence="2">The sequence shown here is derived from an EMBL/GenBank/DDBJ whole genome shotgun (WGS) entry which is preliminary data.</text>
</comment>